<protein>
    <submittedName>
        <fullName evidence="3 4">Fasciclin domain</fullName>
    </submittedName>
</protein>
<evidence type="ECO:0000313" key="3">
    <source>
        <dbReference type="EMBL" id="CUO43713.1"/>
    </source>
</evidence>
<name>A0A174F0H0_9BACE</name>
<dbReference type="PROSITE" id="PS50213">
    <property type="entry name" value="FAS1"/>
    <property type="match status" value="1"/>
</dbReference>
<proteinExistence type="predicted"/>
<feature type="signal peptide" evidence="1">
    <location>
        <begin position="1"/>
        <end position="24"/>
    </location>
</feature>
<reference evidence="4" key="2">
    <citation type="submission" date="2019-11" db="EMBL/GenBank/DDBJ databases">
        <authorList>
            <person name="Feng L."/>
        </authorList>
    </citation>
    <scope>NUCLEOTIDE SEQUENCE</scope>
    <source>
        <strain evidence="4">BfaecisLFYP10</strain>
    </source>
</reference>
<dbReference type="Pfam" id="PF02469">
    <property type="entry name" value="Fasciclin"/>
    <property type="match status" value="1"/>
</dbReference>
<dbReference type="PROSITE" id="PS51257">
    <property type="entry name" value="PROKAR_LIPOPROTEIN"/>
    <property type="match status" value="1"/>
</dbReference>
<dbReference type="Proteomes" id="UP000095606">
    <property type="component" value="Unassembled WGS sequence"/>
</dbReference>
<dbReference type="InterPro" id="IPR000782">
    <property type="entry name" value="FAS1_domain"/>
</dbReference>
<dbReference type="PANTHER" id="PTHR10900">
    <property type="entry name" value="PERIOSTIN-RELATED"/>
    <property type="match status" value="1"/>
</dbReference>
<dbReference type="EMBL" id="CZAE01000001">
    <property type="protein sequence ID" value="CUO43713.1"/>
    <property type="molecule type" value="Genomic_DNA"/>
</dbReference>
<evidence type="ECO:0000256" key="1">
    <source>
        <dbReference type="SAM" id="SignalP"/>
    </source>
</evidence>
<gene>
    <name evidence="4" type="ORF">BFLFYP10_01784</name>
    <name evidence="3" type="ORF">ERS852461_00281</name>
</gene>
<accession>A0A6N2US79</accession>
<accession>A0A174F0H0</accession>
<evidence type="ECO:0000313" key="5">
    <source>
        <dbReference type="Proteomes" id="UP000095606"/>
    </source>
</evidence>
<dbReference type="AlphaFoldDB" id="A0A174F0H0"/>
<sequence length="777" mass="87041">MRNAMIRKRHLLLLLFLSSFFLSCEDKMDEHYEKPAWLKGTAWEVLSNEYGGKFSMFLEAAELSGFRPILDGKSVATVMAPDNDAFTTYLEEHGYVSVKDIPTDDLKKLIGYHLIYYSYSKTDLENFRPEDSATSKDDDEDDELGVLQPGMYYKFRTHSTSPTTKEVDPATKNTVTVYHLERFLPVFSHHIFASKGIDAKKNYEFFYPNSTWTGDNGFNVSNASVKEYQIITNNGYIYNVDRVLEPLETIYDVLKKKSDYSDFLDFYSQYSTYTYDKDLSADYGNAVGVDSLFLHEHASNGLPNIALEWPTSNFRLYPELASISYSIFAPSNQALNTFFNKYWKAGGYSSLTDLDPLITKILLYQSVYGGSIVFPDEISGITNSLGSHYDFQLSDVKDKSICVNGSFYGLSNFPMPEIFSTVMGPSFLKRDYLLSLYAIYQSNQMAAYTTTATNYTMLITKNSGYEISDMRLMSDGVGNTLATSGEDGDVAVSSSDLKRIVSGGTVVGEVNFNAPWAVHATQDGGTYWFIKDGKMTTNYVFNSVLGQDPQTVIPTLFTEVKEVTNDGGGVWTNGKVYEYESDFGVFGKLDGLEYTSLKTMLTSIGETKYPNFVFAYLMRQAEIFATIDGVLAWDYRLAGRLIGFIPTNEALKEALDNDRIPGVKGTIDLSLPSPTLQGEVTNKRLLGEYLLNYFFTPTNAPVASGCPYLGSPDWLSGEYRNSNNIPVKYTDNGASITLQLQNQTTGRYGNACKVVSYENFPFAFMDGAFHLIDAVFN</sequence>
<keyword evidence="1" id="KW-0732">Signal</keyword>
<dbReference type="PANTHER" id="PTHR10900:SF77">
    <property type="entry name" value="FI19380P1"/>
    <property type="match status" value="1"/>
</dbReference>
<evidence type="ECO:0000313" key="4">
    <source>
        <dbReference type="EMBL" id="VYT20789.1"/>
    </source>
</evidence>
<feature type="domain" description="FAS1" evidence="2">
    <location>
        <begin position="41"/>
        <end position="244"/>
    </location>
</feature>
<dbReference type="Gene3D" id="2.30.180.10">
    <property type="entry name" value="FAS1 domain"/>
    <property type="match status" value="1"/>
</dbReference>
<reference evidence="3 5" key="1">
    <citation type="submission" date="2015-09" db="EMBL/GenBank/DDBJ databases">
        <authorList>
            <consortium name="Pathogen Informatics"/>
        </authorList>
    </citation>
    <scope>NUCLEOTIDE SEQUENCE [LARGE SCALE GENOMIC DNA]</scope>
    <source>
        <strain evidence="3 5">2789STDY5834846</strain>
    </source>
</reference>
<organism evidence="3 5">
    <name type="scientific">Bacteroides faecis</name>
    <dbReference type="NCBI Taxonomy" id="674529"/>
    <lineage>
        <taxon>Bacteria</taxon>
        <taxon>Pseudomonadati</taxon>
        <taxon>Bacteroidota</taxon>
        <taxon>Bacteroidia</taxon>
        <taxon>Bacteroidales</taxon>
        <taxon>Bacteroidaceae</taxon>
        <taxon>Bacteroides</taxon>
    </lineage>
</organism>
<dbReference type="InterPro" id="IPR050904">
    <property type="entry name" value="Adhesion/Biosynth-related"/>
</dbReference>
<evidence type="ECO:0000259" key="2">
    <source>
        <dbReference type="PROSITE" id="PS50213"/>
    </source>
</evidence>
<dbReference type="EMBL" id="CACRSZ010000047">
    <property type="protein sequence ID" value="VYT20789.1"/>
    <property type="molecule type" value="Genomic_DNA"/>
</dbReference>
<dbReference type="InterPro" id="IPR036378">
    <property type="entry name" value="FAS1_dom_sf"/>
</dbReference>
<feature type="chain" id="PRO_5033731948" evidence="1">
    <location>
        <begin position="25"/>
        <end position="777"/>
    </location>
</feature>
<dbReference type="SUPFAM" id="SSF82153">
    <property type="entry name" value="FAS1 domain"/>
    <property type="match status" value="1"/>
</dbReference>